<dbReference type="Gene3D" id="3.40.640.10">
    <property type="entry name" value="Type I PLP-dependent aspartate aminotransferase-like (Major domain)"/>
    <property type="match status" value="1"/>
</dbReference>
<sequence length="400" mass="44144">MAALTTPWSKHHKKVTRAAAGGLPYSLSNSFAQPLTNVELLSMTKDRGDVELLEEWSNHSLEYTPNGGSEDLRVEIAKLYGDAISAANVLVFPGAQVALQTAAFAFASNSHTIVFTPGYQSTVQAPLHAGGAVTNVPLSPSDSFTINLQTLQNAITPDTKYIVINQPYNPAGTLMTHSQYSSFLSLILSFNSGSITILSDEVYRLLEHSPARRLPSIVDSYPNGISCVTMSKPWGACGVTIGWLVSPNLSAIEKLKDVQYFGTACPSRASEIQAIMVLKSSDKILERNLKIINENKVLLNRFMEKFMEYFTWNVPDAGATCFIDCLPLSSAILGAELAEVGIGVKPAYCFCEEVYEEIEGYFRVGYGERGFKERLEKLEEFVEGKREEWDEILKNGERRR</sequence>
<dbReference type="Proteomes" id="UP001165085">
    <property type="component" value="Unassembled WGS sequence"/>
</dbReference>
<dbReference type="OrthoDB" id="7042322at2759"/>
<reference evidence="3" key="1">
    <citation type="journal article" date="2023" name="Commun. Biol.">
        <title>Genome analysis of Parmales, the sister group of diatoms, reveals the evolutionary specialization of diatoms from phago-mixotrophs to photoautotrophs.</title>
        <authorList>
            <person name="Ban H."/>
            <person name="Sato S."/>
            <person name="Yoshikawa S."/>
            <person name="Yamada K."/>
            <person name="Nakamura Y."/>
            <person name="Ichinomiya M."/>
            <person name="Sato N."/>
            <person name="Blanc-Mathieu R."/>
            <person name="Endo H."/>
            <person name="Kuwata A."/>
            <person name="Ogata H."/>
        </authorList>
    </citation>
    <scope>NUCLEOTIDE SEQUENCE [LARGE SCALE GENOMIC DNA]</scope>
    <source>
        <strain evidence="3">NIES 3701</strain>
    </source>
</reference>
<dbReference type="GO" id="GO:0030170">
    <property type="term" value="F:pyridoxal phosphate binding"/>
    <property type="evidence" value="ECO:0007669"/>
    <property type="project" value="InterPro"/>
</dbReference>
<dbReference type="Gene3D" id="3.90.1150.10">
    <property type="entry name" value="Aspartate Aminotransferase, domain 1"/>
    <property type="match status" value="1"/>
</dbReference>
<name>A0A9W7B4I9_9STRA</name>
<dbReference type="Pfam" id="PF00155">
    <property type="entry name" value="Aminotran_1_2"/>
    <property type="match status" value="1"/>
</dbReference>
<organism evidence="2 3">
    <name type="scientific">Triparma strigata</name>
    <dbReference type="NCBI Taxonomy" id="1606541"/>
    <lineage>
        <taxon>Eukaryota</taxon>
        <taxon>Sar</taxon>
        <taxon>Stramenopiles</taxon>
        <taxon>Ochrophyta</taxon>
        <taxon>Bolidophyceae</taxon>
        <taxon>Parmales</taxon>
        <taxon>Triparmaceae</taxon>
        <taxon>Triparma</taxon>
    </lineage>
</organism>
<dbReference type="InterPro" id="IPR015424">
    <property type="entry name" value="PyrdxlP-dep_Trfase"/>
</dbReference>
<dbReference type="EMBL" id="BRXY01000263">
    <property type="protein sequence ID" value="GMH81961.1"/>
    <property type="molecule type" value="Genomic_DNA"/>
</dbReference>
<dbReference type="InterPro" id="IPR004839">
    <property type="entry name" value="Aminotransferase_I/II_large"/>
</dbReference>
<evidence type="ECO:0000259" key="1">
    <source>
        <dbReference type="Pfam" id="PF00155"/>
    </source>
</evidence>
<evidence type="ECO:0000313" key="3">
    <source>
        <dbReference type="Proteomes" id="UP001165085"/>
    </source>
</evidence>
<accession>A0A9W7B4I9</accession>
<feature type="domain" description="Aminotransferase class I/classII large" evidence="1">
    <location>
        <begin position="61"/>
        <end position="366"/>
    </location>
</feature>
<proteinExistence type="predicted"/>
<dbReference type="AlphaFoldDB" id="A0A9W7B4I9"/>
<dbReference type="SUPFAM" id="SSF53383">
    <property type="entry name" value="PLP-dependent transferases"/>
    <property type="match status" value="1"/>
</dbReference>
<dbReference type="CDD" id="cd00609">
    <property type="entry name" value="AAT_like"/>
    <property type="match status" value="1"/>
</dbReference>
<protein>
    <recommendedName>
        <fullName evidence="1">Aminotransferase class I/classII large domain-containing protein</fullName>
    </recommendedName>
</protein>
<keyword evidence="3" id="KW-1185">Reference proteome</keyword>
<gene>
    <name evidence="2" type="ORF">TrST_g5848</name>
</gene>
<dbReference type="InterPro" id="IPR015421">
    <property type="entry name" value="PyrdxlP-dep_Trfase_major"/>
</dbReference>
<comment type="caution">
    <text evidence="2">The sequence shown here is derived from an EMBL/GenBank/DDBJ whole genome shotgun (WGS) entry which is preliminary data.</text>
</comment>
<dbReference type="InterPro" id="IPR015422">
    <property type="entry name" value="PyrdxlP-dep_Trfase_small"/>
</dbReference>
<dbReference type="PANTHER" id="PTHR43510">
    <property type="entry name" value="AMINOTRANSFERASE FUNCTION, HYPOTHETICAL (EUROFUNG)"/>
    <property type="match status" value="1"/>
</dbReference>
<dbReference type="PANTHER" id="PTHR43510:SF1">
    <property type="entry name" value="AMINOTRANSFERASE FUNCTION, HYPOTHETICAL (EUROFUNG)"/>
    <property type="match status" value="1"/>
</dbReference>
<evidence type="ECO:0000313" key="2">
    <source>
        <dbReference type="EMBL" id="GMH81961.1"/>
    </source>
</evidence>